<reference evidence="2" key="1">
    <citation type="submission" date="2014-09" db="EMBL/GenBank/DDBJ databases">
        <title>Genome sequence of the luminous mushroom Mycena chlorophos for searching fungal bioluminescence genes.</title>
        <authorList>
            <person name="Tanaka Y."/>
            <person name="Kasuga D."/>
            <person name="Oba Y."/>
            <person name="Hase S."/>
            <person name="Sato K."/>
            <person name="Oba Y."/>
            <person name="Sakakibara Y."/>
        </authorList>
    </citation>
    <scope>NUCLEOTIDE SEQUENCE</scope>
</reference>
<proteinExistence type="predicted"/>
<gene>
    <name evidence="2" type="ORF">MCHLO_00708</name>
</gene>
<keyword evidence="1" id="KW-1133">Transmembrane helix</keyword>
<dbReference type="Proteomes" id="UP000815677">
    <property type="component" value="Unassembled WGS sequence"/>
</dbReference>
<keyword evidence="1" id="KW-0472">Membrane</keyword>
<protein>
    <recommendedName>
        <fullName evidence="4">Dirigent protein</fullName>
    </recommendedName>
</protein>
<feature type="transmembrane region" description="Helical" evidence="1">
    <location>
        <begin position="15"/>
        <end position="32"/>
    </location>
</feature>
<feature type="non-terminal residue" evidence="2">
    <location>
        <position position="117"/>
    </location>
</feature>
<evidence type="ECO:0008006" key="4">
    <source>
        <dbReference type="Google" id="ProtNLM"/>
    </source>
</evidence>
<evidence type="ECO:0000256" key="1">
    <source>
        <dbReference type="SAM" id="Phobius"/>
    </source>
</evidence>
<evidence type="ECO:0000313" key="3">
    <source>
        <dbReference type="Proteomes" id="UP000815677"/>
    </source>
</evidence>
<accession>A0ABQ0KW07</accession>
<keyword evidence="3" id="KW-1185">Reference proteome</keyword>
<evidence type="ECO:0000313" key="2">
    <source>
        <dbReference type="EMBL" id="GAT43015.1"/>
    </source>
</evidence>
<sequence length="117" mass="11987">MASSSIADAAQTPPLPLASTMSLLILFCIIVASDSLRLIRGGAAQTLYEVDLYAPVSGETVSRSTTFFPVATGADGVTTWMAQGVPVISNGGLTLATDSVTMAQIQPGHRQPGSGFS</sequence>
<keyword evidence="1" id="KW-0812">Transmembrane</keyword>
<dbReference type="EMBL" id="DF838466">
    <property type="protein sequence ID" value="GAT43015.1"/>
    <property type="molecule type" value="Genomic_DNA"/>
</dbReference>
<organism evidence="2 3">
    <name type="scientific">Mycena chlorophos</name>
    <name type="common">Agaric fungus</name>
    <name type="synonym">Agaricus chlorophos</name>
    <dbReference type="NCBI Taxonomy" id="658473"/>
    <lineage>
        <taxon>Eukaryota</taxon>
        <taxon>Fungi</taxon>
        <taxon>Dikarya</taxon>
        <taxon>Basidiomycota</taxon>
        <taxon>Agaricomycotina</taxon>
        <taxon>Agaricomycetes</taxon>
        <taxon>Agaricomycetidae</taxon>
        <taxon>Agaricales</taxon>
        <taxon>Marasmiineae</taxon>
        <taxon>Mycenaceae</taxon>
        <taxon>Mycena</taxon>
    </lineage>
</organism>
<name>A0ABQ0KW07_MYCCL</name>